<dbReference type="Proteomes" id="UP000473885">
    <property type="component" value="Unassembled WGS sequence"/>
</dbReference>
<feature type="transmembrane region" description="Helical" evidence="1">
    <location>
        <begin position="6"/>
        <end position="30"/>
    </location>
</feature>
<accession>A0A6M0R8E7</accession>
<feature type="transmembrane region" description="Helical" evidence="1">
    <location>
        <begin position="129"/>
        <end position="154"/>
    </location>
</feature>
<feature type="transmembrane region" description="Helical" evidence="1">
    <location>
        <begin position="160"/>
        <end position="183"/>
    </location>
</feature>
<protein>
    <submittedName>
        <fullName evidence="2">Uncharacterized protein</fullName>
    </submittedName>
</protein>
<sequence>MNKILYVIKMFGGIGAILALMMGIVSYLINMPYSSYIYKKMGISKYGKGDSIMCFLIISIILILGIEIISIDFRILNKILSIIILGEKKDQRIVVHLIYTILLICILIYEMHSLKNIKRIINKKKVKGIYLLFLGLILFINSIFNSFIIISNINENIGNFYIGMGIILSLLDLIISITMYGIFASKEKLRSLNVSKIYIKSSSNKRFSRIEGKILYASDNGVYLYNEDRRIFINKSEIYKIEFK</sequence>
<dbReference type="AlphaFoldDB" id="A0A6M0R8E7"/>
<keyword evidence="1" id="KW-1133">Transmembrane helix</keyword>
<dbReference type="RefSeq" id="WP_163248734.1">
    <property type="nucleotide sequence ID" value="NZ_SXDP01000002.1"/>
</dbReference>
<organism evidence="2 3">
    <name type="scientific">Clostridium niameyense</name>
    <dbReference type="NCBI Taxonomy" id="1622073"/>
    <lineage>
        <taxon>Bacteria</taxon>
        <taxon>Bacillati</taxon>
        <taxon>Bacillota</taxon>
        <taxon>Clostridia</taxon>
        <taxon>Eubacteriales</taxon>
        <taxon>Clostridiaceae</taxon>
        <taxon>Clostridium</taxon>
    </lineage>
</organism>
<evidence type="ECO:0000313" key="3">
    <source>
        <dbReference type="Proteomes" id="UP000473885"/>
    </source>
</evidence>
<keyword evidence="1" id="KW-0812">Transmembrane</keyword>
<gene>
    <name evidence="2" type="ORF">FDF74_04695</name>
</gene>
<feature type="transmembrane region" description="Helical" evidence="1">
    <location>
        <begin position="93"/>
        <end position="109"/>
    </location>
</feature>
<name>A0A6M0R8E7_9CLOT</name>
<keyword evidence="3" id="KW-1185">Reference proteome</keyword>
<reference evidence="2 3" key="1">
    <citation type="submission" date="2019-04" db="EMBL/GenBank/DDBJ databases">
        <title>Genome sequencing of Clostridium botulinum Groups I-IV and Clostridium butyricum.</title>
        <authorList>
            <person name="Brunt J."/>
            <person name="Van Vliet A.H.M."/>
            <person name="Stringer S.C."/>
            <person name="Carter A.T."/>
            <person name="Peck M.W."/>
        </authorList>
    </citation>
    <scope>NUCLEOTIDE SEQUENCE [LARGE SCALE GENOMIC DNA]</scope>
    <source>
        <strain evidence="2 3">IFR 18/094</strain>
    </source>
</reference>
<proteinExistence type="predicted"/>
<dbReference type="EMBL" id="SXDP01000002">
    <property type="protein sequence ID" value="NEZ46513.1"/>
    <property type="molecule type" value="Genomic_DNA"/>
</dbReference>
<keyword evidence="1" id="KW-0472">Membrane</keyword>
<evidence type="ECO:0000313" key="2">
    <source>
        <dbReference type="EMBL" id="NEZ46513.1"/>
    </source>
</evidence>
<evidence type="ECO:0000256" key="1">
    <source>
        <dbReference type="SAM" id="Phobius"/>
    </source>
</evidence>
<comment type="caution">
    <text evidence="2">The sequence shown here is derived from an EMBL/GenBank/DDBJ whole genome shotgun (WGS) entry which is preliminary data.</text>
</comment>
<feature type="transmembrane region" description="Helical" evidence="1">
    <location>
        <begin position="51"/>
        <end position="73"/>
    </location>
</feature>